<dbReference type="Proteomes" id="UP000499080">
    <property type="component" value="Unassembled WGS sequence"/>
</dbReference>
<evidence type="ECO:0000313" key="3">
    <source>
        <dbReference type="Proteomes" id="UP000499080"/>
    </source>
</evidence>
<feature type="region of interest" description="Disordered" evidence="1">
    <location>
        <begin position="91"/>
        <end position="111"/>
    </location>
</feature>
<keyword evidence="3" id="KW-1185">Reference proteome</keyword>
<gene>
    <name evidence="2" type="ORF">AVEN_145854_1</name>
</gene>
<feature type="compositionally biased region" description="Basic and acidic residues" evidence="1">
    <location>
        <begin position="91"/>
        <end position="101"/>
    </location>
</feature>
<evidence type="ECO:0000313" key="2">
    <source>
        <dbReference type="EMBL" id="GBO17613.1"/>
    </source>
</evidence>
<accession>A0A4Y2UXJ1</accession>
<dbReference type="AlphaFoldDB" id="A0A4Y2UXJ1"/>
<organism evidence="2 3">
    <name type="scientific">Araneus ventricosus</name>
    <name type="common">Orbweaver spider</name>
    <name type="synonym">Epeira ventricosa</name>
    <dbReference type="NCBI Taxonomy" id="182803"/>
    <lineage>
        <taxon>Eukaryota</taxon>
        <taxon>Metazoa</taxon>
        <taxon>Ecdysozoa</taxon>
        <taxon>Arthropoda</taxon>
        <taxon>Chelicerata</taxon>
        <taxon>Arachnida</taxon>
        <taxon>Araneae</taxon>
        <taxon>Araneomorphae</taxon>
        <taxon>Entelegynae</taxon>
        <taxon>Araneoidea</taxon>
        <taxon>Araneidae</taxon>
        <taxon>Araneus</taxon>
    </lineage>
</organism>
<comment type="caution">
    <text evidence="2">The sequence shown here is derived from an EMBL/GenBank/DDBJ whole genome shotgun (WGS) entry which is preliminary data.</text>
</comment>
<evidence type="ECO:0000256" key="1">
    <source>
        <dbReference type="SAM" id="MobiDB-lite"/>
    </source>
</evidence>
<feature type="compositionally biased region" description="Polar residues" evidence="1">
    <location>
        <begin position="102"/>
        <end position="111"/>
    </location>
</feature>
<protein>
    <submittedName>
        <fullName evidence="2">Uncharacterized protein</fullName>
    </submittedName>
</protein>
<sequence>MEWEFWFAICGYCVIFRGQESMAVIASEFCELEVDSDCEVLCNLKQLNEIFYSKRRLKCKSNLARSSSVTRAVKVTRNLESDFHVEARKRDQAERPLDLQRRQNSLKSVKP</sequence>
<proteinExistence type="predicted"/>
<name>A0A4Y2UXJ1_ARAVE</name>
<dbReference type="EMBL" id="BGPR01041355">
    <property type="protein sequence ID" value="GBO17613.1"/>
    <property type="molecule type" value="Genomic_DNA"/>
</dbReference>
<reference evidence="2 3" key="1">
    <citation type="journal article" date="2019" name="Sci. Rep.">
        <title>Orb-weaving spider Araneus ventricosus genome elucidates the spidroin gene catalogue.</title>
        <authorList>
            <person name="Kono N."/>
            <person name="Nakamura H."/>
            <person name="Ohtoshi R."/>
            <person name="Moran D.A.P."/>
            <person name="Shinohara A."/>
            <person name="Yoshida Y."/>
            <person name="Fujiwara M."/>
            <person name="Mori M."/>
            <person name="Tomita M."/>
            <person name="Arakawa K."/>
        </authorList>
    </citation>
    <scope>NUCLEOTIDE SEQUENCE [LARGE SCALE GENOMIC DNA]</scope>
</reference>